<dbReference type="InterPro" id="IPR058636">
    <property type="entry name" value="Beta-barrel_YknX"/>
</dbReference>
<dbReference type="Gene3D" id="2.40.50.100">
    <property type="match status" value="1"/>
</dbReference>
<proteinExistence type="predicted"/>
<name>A0A7S8E6M4_9CHLR</name>
<keyword evidence="2" id="KW-0175">Coiled coil</keyword>
<dbReference type="PANTHER" id="PTHR32347">
    <property type="entry name" value="EFFLUX SYSTEM COMPONENT YKNX-RELATED"/>
    <property type="match status" value="1"/>
</dbReference>
<dbReference type="InterPro" id="IPR050465">
    <property type="entry name" value="UPF0194_transport"/>
</dbReference>
<accession>A0A7S8E6M4</accession>
<feature type="signal peptide" evidence="3">
    <location>
        <begin position="1"/>
        <end position="29"/>
    </location>
</feature>
<sequence length="384" mass="40981">MTTKNRRLGQIALMMGLCLGLMGAQVVSAQTSPESVTITETGTIQASKTVPLTFGMTGTVSEVLVEEGDFVHQGDVLARLDTIDLELAIQDAQNRLNEQQIRYNQLMDPARDVDIAVAEAALNTAQANANAAYSAQPSQNEVEIARLQTEQARNQLWQAQLQRDMTLAVNPEFRNSANNSAMAQDIQINSGLTQADMGISIAETNYAAVQNEGPNLTRLGQANAGITQAQIQLDRLMDGPDATDQRLAEIALETTHLALQQAEYMLEDAVLVAPFDGLVVTSNLTVGELPPTNQPAIVLADSSAYVVDLTIDETDVVYLQVGQTVAITLEALPGTELPGTITYIGLLPAVGEAVPSYETQVTFDPGDVVVRIGMSGTAVIEAES</sequence>
<evidence type="ECO:0000256" key="3">
    <source>
        <dbReference type="SAM" id="SignalP"/>
    </source>
</evidence>
<protein>
    <submittedName>
        <fullName evidence="5">Efflux RND transporter periplasmic adaptor subunit</fullName>
    </submittedName>
</protein>
<dbReference type="EMBL" id="CP062983">
    <property type="protein sequence ID" value="QPC81304.1"/>
    <property type="molecule type" value="Genomic_DNA"/>
</dbReference>
<dbReference type="GO" id="GO:0030313">
    <property type="term" value="C:cell envelope"/>
    <property type="evidence" value="ECO:0007669"/>
    <property type="project" value="UniProtKB-SubCell"/>
</dbReference>
<evidence type="ECO:0000256" key="1">
    <source>
        <dbReference type="ARBA" id="ARBA00004196"/>
    </source>
</evidence>
<reference evidence="5 6" key="1">
    <citation type="submission" date="2020-02" db="EMBL/GenBank/DDBJ databases">
        <authorList>
            <person name="Zheng R.K."/>
            <person name="Sun C.M."/>
        </authorList>
    </citation>
    <scope>NUCLEOTIDE SEQUENCE [LARGE SCALE GENOMIC DNA]</scope>
    <source>
        <strain evidence="6">rifampicinis</strain>
    </source>
</reference>
<dbReference type="Gene3D" id="2.40.30.170">
    <property type="match status" value="1"/>
</dbReference>
<evidence type="ECO:0000313" key="6">
    <source>
        <dbReference type="Proteomes" id="UP000594468"/>
    </source>
</evidence>
<keyword evidence="6" id="KW-1185">Reference proteome</keyword>
<gene>
    <name evidence="5" type="ORF">G4Y79_16540</name>
</gene>
<dbReference type="Pfam" id="PF25990">
    <property type="entry name" value="Beta-barrel_YknX"/>
    <property type="match status" value="1"/>
</dbReference>
<dbReference type="SUPFAM" id="SSF111369">
    <property type="entry name" value="HlyD-like secretion proteins"/>
    <property type="match status" value="2"/>
</dbReference>
<evidence type="ECO:0000313" key="5">
    <source>
        <dbReference type="EMBL" id="QPC81304.1"/>
    </source>
</evidence>
<evidence type="ECO:0000259" key="4">
    <source>
        <dbReference type="Pfam" id="PF25990"/>
    </source>
</evidence>
<dbReference type="PANTHER" id="PTHR32347:SF23">
    <property type="entry name" value="BLL5650 PROTEIN"/>
    <property type="match status" value="1"/>
</dbReference>
<keyword evidence="3" id="KW-0732">Signal</keyword>
<comment type="subcellular location">
    <subcellularLocation>
        <location evidence="1">Cell envelope</location>
    </subcellularLocation>
</comment>
<dbReference type="AlphaFoldDB" id="A0A7S8E6M4"/>
<evidence type="ECO:0000256" key="2">
    <source>
        <dbReference type="ARBA" id="ARBA00023054"/>
    </source>
</evidence>
<organism evidence="5 6">
    <name type="scientific">Phototrophicus methaneseepsis</name>
    <dbReference type="NCBI Taxonomy" id="2710758"/>
    <lineage>
        <taxon>Bacteria</taxon>
        <taxon>Bacillati</taxon>
        <taxon>Chloroflexota</taxon>
        <taxon>Candidatus Thermofontia</taxon>
        <taxon>Phototrophicales</taxon>
        <taxon>Phototrophicaceae</taxon>
        <taxon>Phototrophicus</taxon>
    </lineage>
</organism>
<dbReference type="Proteomes" id="UP000594468">
    <property type="component" value="Chromosome"/>
</dbReference>
<dbReference type="PRINTS" id="PR01490">
    <property type="entry name" value="RTXTOXIND"/>
</dbReference>
<feature type="domain" description="YknX-like beta-barrel" evidence="4">
    <location>
        <begin position="306"/>
        <end position="374"/>
    </location>
</feature>
<feature type="chain" id="PRO_5032605730" evidence="3">
    <location>
        <begin position="30"/>
        <end position="384"/>
    </location>
</feature>
<dbReference type="KEGG" id="pmet:G4Y79_16540"/>
<dbReference type="RefSeq" id="WP_195169377.1">
    <property type="nucleotide sequence ID" value="NZ_CP062983.1"/>
</dbReference>